<dbReference type="InterPro" id="IPR049326">
    <property type="entry name" value="Rhodopsin_dom_fungi"/>
</dbReference>
<evidence type="ECO:0000256" key="6">
    <source>
        <dbReference type="SAM" id="MobiDB-lite"/>
    </source>
</evidence>
<feature type="compositionally biased region" description="Polar residues" evidence="6">
    <location>
        <begin position="356"/>
        <end position="366"/>
    </location>
</feature>
<feature type="compositionally biased region" description="Low complexity" evidence="6">
    <location>
        <begin position="321"/>
        <end position="334"/>
    </location>
</feature>
<feature type="transmembrane region" description="Helical" evidence="7">
    <location>
        <begin position="149"/>
        <end position="177"/>
    </location>
</feature>
<evidence type="ECO:0000256" key="3">
    <source>
        <dbReference type="ARBA" id="ARBA00022989"/>
    </source>
</evidence>
<feature type="compositionally biased region" description="Low complexity" evidence="6">
    <location>
        <begin position="475"/>
        <end position="488"/>
    </location>
</feature>
<accession>A0A3S4EX97</accession>
<dbReference type="Proteomes" id="UP000289323">
    <property type="component" value="Unassembled WGS sequence"/>
</dbReference>
<feature type="region of interest" description="Disordered" evidence="6">
    <location>
        <begin position="317"/>
        <end position="405"/>
    </location>
</feature>
<keyword evidence="3 7" id="KW-1133">Transmembrane helix</keyword>
<keyword evidence="4 7" id="KW-0472">Membrane</keyword>
<dbReference type="PANTHER" id="PTHR33048:SF47">
    <property type="entry name" value="INTEGRAL MEMBRANE PROTEIN-RELATED"/>
    <property type="match status" value="1"/>
</dbReference>
<name>A0A3S4EX97_9PEZI</name>
<dbReference type="GO" id="GO:0016020">
    <property type="term" value="C:membrane"/>
    <property type="evidence" value="ECO:0007669"/>
    <property type="project" value="UniProtKB-SubCell"/>
</dbReference>
<feature type="transmembrane region" description="Helical" evidence="7">
    <location>
        <begin position="230"/>
        <end position="251"/>
    </location>
</feature>
<evidence type="ECO:0000256" key="1">
    <source>
        <dbReference type="ARBA" id="ARBA00004141"/>
    </source>
</evidence>
<evidence type="ECO:0000313" key="10">
    <source>
        <dbReference type="Proteomes" id="UP000289323"/>
    </source>
</evidence>
<comment type="subcellular location">
    <subcellularLocation>
        <location evidence="1">Membrane</location>
        <topology evidence="1">Multi-pass membrane protein</topology>
    </subcellularLocation>
</comment>
<organism evidence="9 10">
    <name type="scientific">Thermothielavioides terrestris</name>
    <dbReference type="NCBI Taxonomy" id="2587410"/>
    <lineage>
        <taxon>Eukaryota</taxon>
        <taxon>Fungi</taxon>
        <taxon>Dikarya</taxon>
        <taxon>Ascomycota</taxon>
        <taxon>Pezizomycotina</taxon>
        <taxon>Sordariomycetes</taxon>
        <taxon>Sordariomycetidae</taxon>
        <taxon>Sordariales</taxon>
        <taxon>Chaetomiaceae</taxon>
        <taxon>Thermothielavioides</taxon>
    </lineage>
</organism>
<evidence type="ECO:0000259" key="8">
    <source>
        <dbReference type="Pfam" id="PF20684"/>
    </source>
</evidence>
<feature type="region of interest" description="Disordered" evidence="6">
    <location>
        <begin position="475"/>
        <end position="536"/>
    </location>
</feature>
<feature type="compositionally biased region" description="Low complexity" evidence="6">
    <location>
        <begin position="507"/>
        <end position="536"/>
    </location>
</feature>
<evidence type="ECO:0000256" key="5">
    <source>
        <dbReference type="ARBA" id="ARBA00038359"/>
    </source>
</evidence>
<feature type="compositionally biased region" description="Low complexity" evidence="6">
    <location>
        <begin position="341"/>
        <end position="350"/>
    </location>
</feature>
<comment type="similarity">
    <text evidence="5">Belongs to the SAT4 family.</text>
</comment>
<feature type="domain" description="Rhodopsin" evidence="8">
    <location>
        <begin position="55"/>
        <end position="297"/>
    </location>
</feature>
<gene>
    <name evidence="9" type="ORF">TT172_LOCUS913</name>
</gene>
<dbReference type="InterPro" id="IPR052337">
    <property type="entry name" value="SAT4-like"/>
</dbReference>
<feature type="compositionally biased region" description="Basic and acidic residues" evidence="6">
    <location>
        <begin position="384"/>
        <end position="402"/>
    </location>
</feature>
<reference evidence="9 10" key="1">
    <citation type="submission" date="2018-04" db="EMBL/GenBank/DDBJ databases">
        <authorList>
            <person name="Huttner S."/>
            <person name="Dainat J."/>
        </authorList>
    </citation>
    <scope>NUCLEOTIDE SEQUENCE [LARGE SCALE GENOMIC DNA]</scope>
</reference>
<protein>
    <submittedName>
        <fullName evidence="9">F710a865-5635-4053-b7ec-62540ffa61c2</fullName>
    </submittedName>
</protein>
<feature type="transmembrane region" description="Helical" evidence="7">
    <location>
        <begin position="34"/>
        <end position="59"/>
    </location>
</feature>
<evidence type="ECO:0000256" key="4">
    <source>
        <dbReference type="ARBA" id="ARBA00023136"/>
    </source>
</evidence>
<dbReference type="AlphaFoldDB" id="A0A3S4EX97"/>
<dbReference type="Pfam" id="PF20684">
    <property type="entry name" value="Fung_rhodopsin"/>
    <property type="match status" value="1"/>
</dbReference>
<sequence length="536" mass="57929">MDTTGQNSTVSGNSTIPTNSTLWWWVPAHPGRPLQADIVACSVITFLIGFSFVAVRFYTRGRLNNVLGPSDWCILPALLCAAGVTASSLEQVAHGAGKHSWEVDPFVLPAFERAAWYGMVFYNMSLTLTRISILLLYKRIFSYTKIRRAIHVVLGLVIIIGIWLLVSVLTACLPLQAFWDWSLFWTTKVFCQPPNVWWANAALHISSDLVVMALPMPVLSTLNLPRRQKYALVGVFALGFFVCIISGLRLMSLIVVEREQPYDATYTSANMIYWTAVEVNASISCACIMTFKPLIQRLFPRLLSPSKDAREPALQWITPVTGTTTNNNNNNNANPDTSIRPNPAAAAAEPGPQPASRHTPSPSTNPFHRRGSSGSALCPHHRPSRDDSTADADHDDPLEKSRYYHGTLNPAAAYAYSLDDDDDDHDHDHAFDLHRDDGLDTDLEAQRPCACACACSVSSTTMGGGGALTATTTATTTTASHSGRSSVGGEEGGADGALDGEEERAAALRAPPRAHLGLGLGLRGTAAAAGVGDRRD</sequence>
<evidence type="ECO:0000313" key="9">
    <source>
        <dbReference type="EMBL" id="SPQ18494.1"/>
    </source>
</evidence>
<feature type="transmembrane region" description="Helical" evidence="7">
    <location>
        <begin position="197"/>
        <end position="218"/>
    </location>
</feature>
<keyword evidence="2 7" id="KW-0812">Transmembrane</keyword>
<proteinExistence type="inferred from homology"/>
<evidence type="ECO:0000256" key="7">
    <source>
        <dbReference type="SAM" id="Phobius"/>
    </source>
</evidence>
<feature type="transmembrane region" description="Helical" evidence="7">
    <location>
        <begin position="71"/>
        <end position="94"/>
    </location>
</feature>
<dbReference type="PANTHER" id="PTHR33048">
    <property type="entry name" value="PTH11-LIKE INTEGRAL MEMBRANE PROTEIN (AFU_ORTHOLOGUE AFUA_5G11245)"/>
    <property type="match status" value="1"/>
</dbReference>
<evidence type="ECO:0000256" key="2">
    <source>
        <dbReference type="ARBA" id="ARBA00022692"/>
    </source>
</evidence>
<feature type="transmembrane region" description="Helical" evidence="7">
    <location>
        <begin position="114"/>
        <end position="137"/>
    </location>
</feature>
<dbReference type="EMBL" id="OUUZ01000001">
    <property type="protein sequence ID" value="SPQ18494.1"/>
    <property type="molecule type" value="Genomic_DNA"/>
</dbReference>